<keyword evidence="3 5" id="KW-0697">Rotamase</keyword>
<dbReference type="PROSITE" id="PS00170">
    <property type="entry name" value="CSA_PPIASE_1"/>
    <property type="match status" value="1"/>
</dbReference>
<dbReference type="Pfam" id="PF00160">
    <property type="entry name" value="Pro_isomerase"/>
    <property type="match status" value="1"/>
</dbReference>
<dbReference type="CDD" id="cd01920">
    <property type="entry name" value="cyclophilin_EcCYP_like"/>
    <property type="match status" value="1"/>
</dbReference>
<dbReference type="InterPro" id="IPR020892">
    <property type="entry name" value="Cyclophilin-type_PPIase_CS"/>
</dbReference>
<dbReference type="Proteomes" id="UP001422759">
    <property type="component" value="Unassembled WGS sequence"/>
</dbReference>
<comment type="similarity">
    <text evidence="2 5">Belongs to the cyclophilin-type PPIase family.</text>
</comment>
<name>A0ABN2ZND6_9ACTN</name>
<dbReference type="PRINTS" id="PR00153">
    <property type="entry name" value="CSAPPISMRASE"/>
</dbReference>
<evidence type="ECO:0000256" key="2">
    <source>
        <dbReference type="ARBA" id="ARBA00007365"/>
    </source>
</evidence>
<dbReference type="InterPro" id="IPR024936">
    <property type="entry name" value="Cyclophilin-type_PPIase"/>
</dbReference>
<dbReference type="PIRSF" id="PIRSF001467">
    <property type="entry name" value="Peptidylpro_ismrse"/>
    <property type="match status" value="1"/>
</dbReference>
<dbReference type="Gene3D" id="2.40.100.10">
    <property type="entry name" value="Cyclophilin-like"/>
    <property type="match status" value="1"/>
</dbReference>
<keyword evidence="8" id="KW-1185">Reference proteome</keyword>
<evidence type="ECO:0000313" key="8">
    <source>
        <dbReference type="Proteomes" id="UP001422759"/>
    </source>
</evidence>
<evidence type="ECO:0000256" key="4">
    <source>
        <dbReference type="ARBA" id="ARBA00023235"/>
    </source>
</evidence>
<dbReference type="InterPro" id="IPR002130">
    <property type="entry name" value="Cyclophilin-type_PPIase_dom"/>
</dbReference>
<keyword evidence="4 5" id="KW-0413">Isomerase</keyword>
<evidence type="ECO:0000256" key="1">
    <source>
        <dbReference type="ARBA" id="ARBA00002388"/>
    </source>
</evidence>
<organism evidence="7 8">
    <name type="scientific">Kitasatospora kazusensis</name>
    <dbReference type="NCBI Taxonomy" id="407974"/>
    <lineage>
        <taxon>Bacteria</taxon>
        <taxon>Bacillati</taxon>
        <taxon>Actinomycetota</taxon>
        <taxon>Actinomycetes</taxon>
        <taxon>Kitasatosporales</taxon>
        <taxon>Streptomycetaceae</taxon>
        <taxon>Kitasatospora</taxon>
    </lineage>
</organism>
<dbReference type="GO" id="GO:0016853">
    <property type="term" value="F:isomerase activity"/>
    <property type="evidence" value="ECO:0007669"/>
    <property type="project" value="UniProtKB-KW"/>
</dbReference>
<evidence type="ECO:0000313" key="7">
    <source>
        <dbReference type="EMBL" id="GAA2144813.1"/>
    </source>
</evidence>
<evidence type="ECO:0000256" key="5">
    <source>
        <dbReference type="RuleBase" id="RU363019"/>
    </source>
</evidence>
<proteinExistence type="inferred from homology"/>
<protein>
    <recommendedName>
        <fullName evidence="5">Peptidyl-prolyl cis-trans isomerase</fullName>
        <shortName evidence="5">PPIase</shortName>
        <ecNumber evidence="5">5.2.1.8</ecNumber>
    </recommendedName>
</protein>
<dbReference type="InterPro" id="IPR044665">
    <property type="entry name" value="E_coli_cyclophilin_A-like"/>
</dbReference>
<dbReference type="SUPFAM" id="SSF50891">
    <property type="entry name" value="Cyclophilin-like"/>
    <property type="match status" value="1"/>
</dbReference>
<gene>
    <name evidence="7" type="ORF">GCM10009760_32750</name>
</gene>
<feature type="domain" description="PPIase cyclophilin-type" evidence="6">
    <location>
        <begin position="1"/>
        <end position="164"/>
    </location>
</feature>
<dbReference type="EC" id="5.2.1.8" evidence="5"/>
<dbReference type="PROSITE" id="PS50072">
    <property type="entry name" value="CSA_PPIASE_2"/>
    <property type="match status" value="1"/>
</dbReference>
<dbReference type="InterPro" id="IPR029000">
    <property type="entry name" value="Cyclophilin-like_dom_sf"/>
</dbReference>
<comment type="catalytic activity">
    <reaction evidence="5">
        <text>[protein]-peptidylproline (omega=180) = [protein]-peptidylproline (omega=0)</text>
        <dbReference type="Rhea" id="RHEA:16237"/>
        <dbReference type="Rhea" id="RHEA-COMP:10747"/>
        <dbReference type="Rhea" id="RHEA-COMP:10748"/>
        <dbReference type="ChEBI" id="CHEBI:83833"/>
        <dbReference type="ChEBI" id="CHEBI:83834"/>
        <dbReference type="EC" id="5.2.1.8"/>
    </reaction>
</comment>
<dbReference type="EMBL" id="BAAANT010000016">
    <property type="protein sequence ID" value="GAA2144813.1"/>
    <property type="molecule type" value="Genomic_DNA"/>
</dbReference>
<sequence>MTSVQLSTNFGDIVIELEDAKAPKTVENFLSYVRSGHYDGTVFHRVINGFMIQGGGFTPEMAQKPTQAPVENEADNGLKNTAYTVAMARTNDPQSATAQFFVNVSDNGFLDFTAKSLSGWGYAVFGRVTEGQDVVDRIKAVRTGSRGGQQDVPTEPVVIEKATVA</sequence>
<dbReference type="RefSeq" id="WP_344465496.1">
    <property type="nucleotide sequence ID" value="NZ_BAAANT010000016.1"/>
</dbReference>
<comment type="function">
    <text evidence="1 5">PPIases accelerate the folding of proteins. It catalyzes the cis-trans isomerization of proline imidic peptide bonds in oligopeptides.</text>
</comment>
<dbReference type="PANTHER" id="PTHR43246">
    <property type="entry name" value="PEPTIDYL-PROLYL CIS-TRANS ISOMERASE CYP38, CHLOROPLASTIC"/>
    <property type="match status" value="1"/>
</dbReference>
<comment type="caution">
    <text evidence="7">The sequence shown here is derived from an EMBL/GenBank/DDBJ whole genome shotgun (WGS) entry which is preliminary data.</text>
</comment>
<accession>A0ABN2ZND6</accession>
<reference evidence="7 8" key="1">
    <citation type="journal article" date="2019" name="Int. J. Syst. Evol. Microbiol.">
        <title>The Global Catalogue of Microorganisms (GCM) 10K type strain sequencing project: providing services to taxonomists for standard genome sequencing and annotation.</title>
        <authorList>
            <consortium name="The Broad Institute Genomics Platform"/>
            <consortium name="The Broad Institute Genome Sequencing Center for Infectious Disease"/>
            <person name="Wu L."/>
            <person name="Ma J."/>
        </authorList>
    </citation>
    <scope>NUCLEOTIDE SEQUENCE [LARGE SCALE GENOMIC DNA]</scope>
    <source>
        <strain evidence="7 8">JCM 14560</strain>
    </source>
</reference>
<evidence type="ECO:0000256" key="3">
    <source>
        <dbReference type="ARBA" id="ARBA00023110"/>
    </source>
</evidence>
<evidence type="ECO:0000259" key="6">
    <source>
        <dbReference type="PROSITE" id="PS50072"/>
    </source>
</evidence>